<keyword evidence="1" id="KW-0732">Signal</keyword>
<dbReference type="Proteomes" id="UP001180481">
    <property type="component" value="Chromosome"/>
</dbReference>
<name>A0ABY9RAA1_9FLAO</name>
<proteinExistence type="predicted"/>
<keyword evidence="3" id="KW-1185">Reference proteome</keyword>
<feature type="signal peptide" evidence="1">
    <location>
        <begin position="1"/>
        <end position="20"/>
    </location>
</feature>
<dbReference type="RefSeq" id="WP_309531510.1">
    <property type="nucleotide sequence ID" value="NZ_CP133721.1"/>
</dbReference>
<evidence type="ECO:0000313" key="2">
    <source>
        <dbReference type="EMBL" id="WMW77126.1"/>
    </source>
</evidence>
<sequence>MFNKSIFLTFLLGFSLTSQAQSATQIVQMGYLLEDALLYSKSYIVPATDAAVYQATAAWVHSAKKRKLWEVNAGLHFNVFKVPGKDREFTIQNSDFKFFHIENGATSAIVPTALGNDNQIFLVGDLDGQQVRLKTPEGINQEFITYPYLDASIGLPFGTELLTRFSSKTKLKHGDYQVYGFGLKHNLSQYFPKLEKKNIFLAVSSFYSKEEISFGFLDINSSFGNLGMNQLTNLVDTFHFQFSASKQFKKVEVIGSFICNSSTFDYKVSGEKGAIEDTIPIQDIVNRLLDTIEKRKNNYVGELAANYKLGKFSILTSLAFGKFINGNMGVQYKIN</sequence>
<feature type="chain" id="PRO_5045230181" evidence="1">
    <location>
        <begin position="21"/>
        <end position="335"/>
    </location>
</feature>
<dbReference type="EMBL" id="CP133721">
    <property type="protein sequence ID" value="WMW77126.1"/>
    <property type="molecule type" value="Genomic_DNA"/>
</dbReference>
<accession>A0ABY9RAA1</accession>
<gene>
    <name evidence="2" type="ORF">RF683_06410</name>
</gene>
<evidence type="ECO:0000313" key="3">
    <source>
        <dbReference type="Proteomes" id="UP001180481"/>
    </source>
</evidence>
<reference evidence="2" key="1">
    <citation type="submission" date="2023-09" db="EMBL/GenBank/DDBJ databases">
        <title>Flavobacterium sp. 20NA77.7 isolated from freshwater.</title>
        <authorList>
            <person name="Le V."/>
            <person name="Ko S.-R."/>
            <person name="Ahn C.-Y."/>
            <person name="Oh H.-M."/>
        </authorList>
    </citation>
    <scope>NUCLEOTIDE SEQUENCE</scope>
    <source>
        <strain evidence="2">20NA77.7</strain>
    </source>
</reference>
<evidence type="ECO:0000256" key="1">
    <source>
        <dbReference type="SAM" id="SignalP"/>
    </source>
</evidence>
<organism evidence="2 3">
    <name type="scientific">Flavobacterium nakdongensis</name>
    <dbReference type="NCBI Taxonomy" id="3073563"/>
    <lineage>
        <taxon>Bacteria</taxon>
        <taxon>Pseudomonadati</taxon>
        <taxon>Bacteroidota</taxon>
        <taxon>Flavobacteriia</taxon>
        <taxon>Flavobacteriales</taxon>
        <taxon>Flavobacteriaceae</taxon>
        <taxon>Flavobacterium</taxon>
    </lineage>
</organism>
<dbReference type="InterPro" id="IPR046495">
    <property type="entry name" value="DUF6588"/>
</dbReference>
<dbReference type="Pfam" id="PF20230">
    <property type="entry name" value="DUF6588"/>
    <property type="match status" value="1"/>
</dbReference>
<protein>
    <submittedName>
        <fullName evidence="2">Uncharacterized protein</fullName>
    </submittedName>
</protein>